<keyword evidence="2" id="KW-0963">Cytoplasm</keyword>
<dbReference type="HAMAP" id="MF_00795">
    <property type="entry name" value="CutC"/>
    <property type="match status" value="1"/>
</dbReference>
<dbReference type="GO" id="GO:0005737">
    <property type="term" value="C:cytoplasm"/>
    <property type="evidence" value="ECO:0007669"/>
    <property type="project" value="UniProtKB-SubCell"/>
</dbReference>
<keyword evidence="4" id="KW-1185">Reference proteome</keyword>
<name>A0A1G7PJS8_9BACT</name>
<proteinExistence type="inferred from homology"/>
<dbReference type="GO" id="GO:0005507">
    <property type="term" value="F:copper ion binding"/>
    <property type="evidence" value="ECO:0007669"/>
    <property type="project" value="TreeGrafter"/>
</dbReference>
<dbReference type="Gene3D" id="3.20.20.380">
    <property type="entry name" value="Copper homeostasis (CutC) domain"/>
    <property type="match status" value="1"/>
</dbReference>
<comment type="similarity">
    <text evidence="1 2">Belongs to the CutC family.</text>
</comment>
<dbReference type="SUPFAM" id="SSF110395">
    <property type="entry name" value="CutC-like"/>
    <property type="match status" value="1"/>
</dbReference>
<organism evidence="3 4">
    <name type="scientific">Terriglobus roseus</name>
    <dbReference type="NCBI Taxonomy" id="392734"/>
    <lineage>
        <taxon>Bacteria</taxon>
        <taxon>Pseudomonadati</taxon>
        <taxon>Acidobacteriota</taxon>
        <taxon>Terriglobia</taxon>
        <taxon>Terriglobales</taxon>
        <taxon>Acidobacteriaceae</taxon>
        <taxon>Terriglobus</taxon>
    </lineage>
</organism>
<dbReference type="EMBL" id="LT629690">
    <property type="protein sequence ID" value="SDF85919.1"/>
    <property type="molecule type" value="Genomic_DNA"/>
</dbReference>
<dbReference type="InterPro" id="IPR005627">
    <property type="entry name" value="CutC-like"/>
</dbReference>
<gene>
    <name evidence="2" type="primary">cutC</name>
    <name evidence="3" type="ORF">SAMN05444167_3517</name>
</gene>
<dbReference type="PANTHER" id="PTHR12598">
    <property type="entry name" value="COPPER HOMEOSTASIS PROTEIN CUTC"/>
    <property type="match status" value="1"/>
</dbReference>
<dbReference type="Pfam" id="PF03932">
    <property type="entry name" value="CutC"/>
    <property type="match status" value="1"/>
</dbReference>
<dbReference type="PANTHER" id="PTHR12598:SF0">
    <property type="entry name" value="COPPER HOMEOSTASIS PROTEIN CUTC HOMOLOG"/>
    <property type="match status" value="1"/>
</dbReference>
<evidence type="ECO:0000313" key="3">
    <source>
        <dbReference type="EMBL" id="SDF85919.1"/>
    </source>
</evidence>
<protein>
    <recommendedName>
        <fullName evidence="2">PF03932 family protein CutC</fullName>
    </recommendedName>
</protein>
<dbReference type="OrthoDB" id="9815677at2"/>
<evidence type="ECO:0000313" key="4">
    <source>
        <dbReference type="Proteomes" id="UP000182427"/>
    </source>
</evidence>
<evidence type="ECO:0000256" key="1">
    <source>
        <dbReference type="ARBA" id="ARBA00007768"/>
    </source>
</evidence>
<dbReference type="AlphaFoldDB" id="A0A1G7PJS8"/>
<comment type="subcellular location">
    <subcellularLocation>
        <location evidence="2">Cytoplasm</location>
    </subcellularLocation>
</comment>
<sequence>MQRELEICAETLQACEAANAGGADRIELCAALSEGGVTAGVGFLREAIAASRIPVHALVRPRSGNFVYSAAEFRMACADAEMALSLGAAGIVVGSLTADSAVDVAQTAELIRIANGRAVTFHRAFDLARDLHESLRVVIDLGCSRVLTSGGEPTVTEGLEMLIELTEIAEDRIRIAAGGGVSLQNAALLAQVPGLDLHGSFRRKPKTEEVRDVLWQQGEARVEAEDIRLVAELMHHA</sequence>
<evidence type="ECO:0000256" key="2">
    <source>
        <dbReference type="HAMAP-Rule" id="MF_00795"/>
    </source>
</evidence>
<comment type="caution">
    <text evidence="2">Once thought to be involved in copper homeostasis, experiments in E.coli have shown this is not the case.</text>
</comment>
<accession>A0A1G7PJS8</accession>
<dbReference type="RefSeq" id="WP_083346296.1">
    <property type="nucleotide sequence ID" value="NZ_LT629690.1"/>
</dbReference>
<reference evidence="4" key="1">
    <citation type="submission" date="2016-10" db="EMBL/GenBank/DDBJ databases">
        <authorList>
            <person name="Varghese N."/>
            <person name="Submissions S."/>
        </authorList>
    </citation>
    <scope>NUCLEOTIDE SEQUENCE [LARGE SCALE GENOMIC DNA]</scope>
    <source>
        <strain evidence="4">GAS232</strain>
    </source>
</reference>
<dbReference type="InterPro" id="IPR036822">
    <property type="entry name" value="CutC-like_dom_sf"/>
</dbReference>
<dbReference type="Proteomes" id="UP000182427">
    <property type="component" value="Chromosome I"/>
</dbReference>